<keyword evidence="3" id="KW-1185">Reference proteome</keyword>
<dbReference type="SUPFAM" id="SSF46785">
    <property type="entry name" value="Winged helix' DNA-binding domain"/>
    <property type="match status" value="1"/>
</dbReference>
<dbReference type="Gene3D" id="1.10.10.10">
    <property type="entry name" value="Winged helix-like DNA-binding domain superfamily/Winged helix DNA-binding domain"/>
    <property type="match status" value="1"/>
</dbReference>
<dbReference type="AlphaFoldDB" id="A0A7X1TPN8"/>
<comment type="caution">
    <text evidence="2">The sequence shown here is derived from an EMBL/GenBank/DDBJ whole genome shotgun (WGS) entry which is preliminary data.</text>
</comment>
<dbReference type="InterPro" id="IPR021660">
    <property type="entry name" value="DUF3253"/>
</dbReference>
<accession>A0A7X1TPN8</accession>
<sequence length="89" mass="9732">MPDQPSESELRAEILRIAEQRGPEKTLCPSDAARSIGGGTWRELMPAARRLAFDLAAEGRVEVTQHGEGVDRDARGPIRIRWVDPPGSA</sequence>
<evidence type="ECO:0000313" key="3">
    <source>
        <dbReference type="Proteomes" id="UP000326464"/>
    </source>
</evidence>
<protein>
    <submittedName>
        <fullName evidence="2">DUF3253 domain-containing protein</fullName>
    </submittedName>
</protein>
<reference evidence="3" key="1">
    <citation type="submission" date="2019-07" db="EMBL/GenBank/DDBJ databases">
        <title>Arthrobacter KR32 sp. nov., isolated from mountain cheese made of cows milk.</title>
        <authorList>
            <person name="Flegler A."/>
        </authorList>
    </citation>
    <scope>NUCLEOTIDE SEQUENCE [LARGE SCALE GENOMIC DNA]</scope>
    <source>
        <strain evidence="3">KR32</strain>
    </source>
</reference>
<dbReference type="InterPro" id="IPR036390">
    <property type="entry name" value="WH_DNA-bd_sf"/>
</dbReference>
<organism evidence="2 3">
    <name type="scientific">Arthrobacter bussei</name>
    <dbReference type="NCBI Taxonomy" id="2594179"/>
    <lineage>
        <taxon>Bacteria</taxon>
        <taxon>Bacillati</taxon>
        <taxon>Actinomycetota</taxon>
        <taxon>Actinomycetes</taxon>
        <taxon>Micrococcales</taxon>
        <taxon>Micrococcaceae</taxon>
        <taxon>Arthrobacter</taxon>
    </lineage>
</organism>
<proteinExistence type="predicted"/>
<dbReference type="Proteomes" id="UP000326464">
    <property type="component" value="Unassembled WGS sequence"/>
</dbReference>
<feature type="region of interest" description="Disordered" evidence="1">
    <location>
        <begin position="67"/>
        <end position="89"/>
    </location>
</feature>
<feature type="compositionally biased region" description="Basic and acidic residues" evidence="1">
    <location>
        <begin position="67"/>
        <end position="76"/>
    </location>
</feature>
<evidence type="ECO:0000313" key="2">
    <source>
        <dbReference type="EMBL" id="MPY12009.1"/>
    </source>
</evidence>
<evidence type="ECO:0000256" key="1">
    <source>
        <dbReference type="SAM" id="MobiDB-lite"/>
    </source>
</evidence>
<dbReference type="OrthoDB" id="34459at2"/>
<dbReference type="InterPro" id="IPR036388">
    <property type="entry name" value="WH-like_DNA-bd_sf"/>
</dbReference>
<gene>
    <name evidence="2" type="ORF">FNH21_15005</name>
</gene>
<dbReference type="RefSeq" id="WP_152816871.1">
    <property type="nucleotide sequence ID" value="NZ_VJXX01000006.1"/>
</dbReference>
<name>A0A7X1TPN8_9MICC</name>
<dbReference type="EMBL" id="VJXX01000006">
    <property type="protein sequence ID" value="MPY12009.1"/>
    <property type="molecule type" value="Genomic_DNA"/>
</dbReference>
<dbReference type="Pfam" id="PF11625">
    <property type="entry name" value="DUF3253"/>
    <property type="match status" value="1"/>
</dbReference>